<feature type="chain" id="PRO_5003298601" evidence="13">
    <location>
        <begin position="23"/>
        <end position="862"/>
    </location>
</feature>
<evidence type="ECO:0000313" key="17">
    <source>
        <dbReference type="Proteomes" id="UP000005615"/>
    </source>
</evidence>
<dbReference type="PANTHER" id="PTHR32552:SF81">
    <property type="entry name" value="TONB-DEPENDENT OUTER MEMBRANE RECEPTOR"/>
    <property type="match status" value="1"/>
</dbReference>
<keyword evidence="8 12" id="KW-0798">TonB box</keyword>
<evidence type="ECO:0000256" key="7">
    <source>
        <dbReference type="ARBA" id="ARBA00023065"/>
    </source>
</evidence>
<keyword evidence="9 11" id="KW-0472">Membrane</keyword>
<keyword evidence="2 11" id="KW-0813">Transport</keyword>
<gene>
    <name evidence="16" type="ORF">IMCC3088_2066</name>
</gene>
<evidence type="ECO:0000256" key="9">
    <source>
        <dbReference type="ARBA" id="ARBA00023136"/>
    </source>
</evidence>
<comment type="similarity">
    <text evidence="11 12">Belongs to the TonB-dependent receptor family.</text>
</comment>
<evidence type="ECO:0000256" key="6">
    <source>
        <dbReference type="ARBA" id="ARBA00023004"/>
    </source>
</evidence>
<dbReference type="GO" id="GO:0006826">
    <property type="term" value="P:iron ion transport"/>
    <property type="evidence" value="ECO:0007669"/>
    <property type="project" value="UniProtKB-KW"/>
</dbReference>
<evidence type="ECO:0000256" key="5">
    <source>
        <dbReference type="ARBA" id="ARBA00022692"/>
    </source>
</evidence>
<dbReference type="InterPro" id="IPR039426">
    <property type="entry name" value="TonB-dep_rcpt-like"/>
</dbReference>
<evidence type="ECO:0000256" key="13">
    <source>
        <dbReference type="SAM" id="SignalP"/>
    </source>
</evidence>
<keyword evidence="3 11" id="KW-1134">Transmembrane beta strand</keyword>
<accession>F3L374</accession>
<evidence type="ECO:0000259" key="14">
    <source>
        <dbReference type="Pfam" id="PF00593"/>
    </source>
</evidence>
<keyword evidence="16" id="KW-0675">Receptor</keyword>
<dbReference type="PROSITE" id="PS52016">
    <property type="entry name" value="TONB_DEPENDENT_REC_3"/>
    <property type="match status" value="1"/>
</dbReference>
<proteinExistence type="inferred from homology"/>
<dbReference type="SUPFAM" id="SSF56935">
    <property type="entry name" value="Porins"/>
    <property type="match status" value="1"/>
</dbReference>
<keyword evidence="7" id="KW-0406">Ion transport</keyword>
<organism evidence="16 17">
    <name type="scientific">Aequoribacter fuscus</name>
    <dbReference type="NCBI Taxonomy" id="2518989"/>
    <lineage>
        <taxon>Bacteria</taxon>
        <taxon>Pseudomonadati</taxon>
        <taxon>Pseudomonadota</taxon>
        <taxon>Gammaproteobacteria</taxon>
        <taxon>Cellvibrionales</taxon>
        <taxon>Halieaceae</taxon>
        <taxon>Aequoribacter</taxon>
    </lineage>
</organism>
<keyword evidence="4" id="KW-0410">Iron transport</keyword>
<evidence type="ECO:0000256" key="11">
    <source>
        <dbReference type="PROSITE-ProRule" id="PRU01360"/>
    </source>
</evidence>
<evidence type="ECO:0000256" key="1">
    <source>
        <dbReference type="ARBA" id="ARBA00004571"/>
    </source>
</evidence>
<evidence type="ECO:0000256" key="8">
    <source>
        <dbReference type="ARBA" id="ARBA00023077"/>
    </source>
</evidence>
<keyword evidence="17" id="KW-1185">Reference proteome</keyword>
<keyword evidence="5 11" id="KW-0812">Transmembrane</keyword>
<dbReference type="eggNOG" id="COG4771">
    <property type="taxonomic scope" value="Bacteria"/>
</dbReference>
<evidence type="ECO:0000256" key="12">
    <source>
        <dbReference type="RuleBase" id="RU003357"/>
    </source>
</evidence>
<name>F3L374_9GAMM</name>
<keyword evidence="10 11" id="KW-0998">Cell outer membrane</keyword>
<evidence type="ECO:0000256" key="2">
    <source>
        <dbReference type="ARBA" id="ARBA00022448"/>
    </source>
</evidence>
<dbReference type="Gene3D" id="2.40.170.20">
    <property type="entry name" value="TonB-dependent receptor, beta-barrel domain"/>
    <property type="match status" value="2"/>
</dbReference>
<dbReference type="PANTHER" id="PTHR32552">
    <property type="entry name" value="FERRICHROME IRON RECEPTOR-RELATED"/>
    <property type="match status" value="1"/>
</dbReference>
<evidence type="ECO:0000259" key="15">
    <source>
        <dbReference type="Pfam" id="PF07715"/>
    </source>
</evidence>
<dbReference type="InterPro" id="IPR036942">
    <property type="entry name" value="Beta-barrel_TonB_sf"/>
</dbReference>
<evidence type="ECO:0000256" key="10">
    <source>
        <dbReference type="ARBA" id="ARBA00023237"/>
    </source>
</evidence>
<reference evidence="16 17" key="1">
    <citation type="journal article" date="2011" name="J. Bacteriol.">
        <title>Genome sequence of strain IMCC3088, a proteorhodopsin-containing marine bacterium belonging to the OM60/NOR5 clade.</title>
        <authorList>
            <person name="Jang Y."/>
            <person name="Oh H.M."/>
            <person name="Kang I."/>
            <person name="Lee K."/>
            <person name="Yang S.J."/>
            <person name="Cho J.C."/>
        </authorList>
    </citation>
    <scope>NUCLEOTIDE SEQUENCE [LARGE SCALE GENOMIC DNA]</scope>
    <source>
        <strain evidence="16 17">IMCC3088</strain>
    </source>
</reference>
<dbReference type="Pfam" id="PF07715">
    <property type="entry name" value="Plug"/>
    <property type="match status" value="1"/>
</dbReference>
<feature type="signal peptide" evidence="13">
    <location>
        <begin position="1"/>
        <end position="22"/>
    </location>
</feature>
<evidence type="ECO:0000256" key="4">
    <source>
        <dbReference type="ARBA" id="ARBA00022496"/>
    </source>
</evidence>
<comment type="subcellular location">
    <subcellularLocation>
        <location evidence="1 11">Cell outer membrane</location>
        <topology evidence="1 11">Multi-pass membrane protein</topology>
    </subcellularLocation>
</comment>
<dbReference type="GO" id="GO:0009279">
    <property type="term" value="C:cell outer membrane"/>
    <property type="evidence" value="ECO:0007669"/>
    <property type="project" value="UniProtKB-SubCell"/>
</dbReference>
<dbReference type="EMBL" id="AEIG01000061">
    <property type="protein sequence ID" value="EGG29225.1"/>
    <property type="molecule type" value="Genomic_DNA"/>
</dbReference>
<dbReference type="Pfam" id="PF00593">
    <property type="entry name" value="TonB_dep_Rec_b-barrel"/>
    <property type="match status" value="1"/>
</dbReference>
<keyword evidence="6" id="KW-0408">Iron</keyword>
<keyword evidence="13" id="KW-0732">Signal</keyword>
<feature type="domain" description="TonB-dependent receptor plug" evidence="15">
    <location>
        <begin position="39"/>
        <end position="144"/>
    </location>
</feature>
<comment type="caution">
    <text evidence="16">The sequence shown here is derived from an EMBL/GenBank/DDBJ whole genome shotgun (WGS) entry which is preliminary data.</text>
</comment>
<evidence type="ECO:0000313" key="16">
    <source>
        <dbReference type="EMBL" id="EGG29225.1"/>
    </source>
</evidence>
<dbReference type="InterPro" id="IPR012910">
    <property type="entry name" value="Plug_dom"/>
</dbReference>
<dbReference type="AlphaFoldDB" id="F3L374"/>
<sequence length="862" mass="93062">MKKTLIATSILALAATSQMAVAQKLEEVVVTAQKREQTLSDVPISMSAISGELIEDAGIASFRELGAYVPNLSISENAVNTIISMRGIGVGAQQSFEQSVGVFVDGVHLGKSRQTRLGLFDLERVEVLRGPQGILFGKNTLAGAINVTSASPVLGGDLEGRIAISSESFDGRIYEGWVQTSITDNFALRFAVKDRQLDGYLDNSLASADNGSTPDGPTTDEQIWRLSAKWQPAESTEVDLKYTESDYVRIGGPAAVKVFGMLDPAGTPDADLAMYTMMGIVFPTFSGSQTDMFRDAKTLGGDILSGGTAYGGPLERDEGTDTQNEEWSLNIEHEFGNGLTLNYVYGDSYYKFEDGIDADFLPVQFIGRADDSEYDQESHELRLAGSAGGSFDWVGGVNVVDSTQKIDRIVAIDGSLGYPDVMRAITGGGNPALGLPTFLNYTQAQLDFFTGGLVPRGVEGLSMFSATGRLSHWEQDTQSWAAFFQGTYRFNDQLSLTAGIRYTEEDKDVIARTDVSTGATGLGNPIAPEANPLFHGLMGVVFDTYAHAFDESRSTSQVTPAITLQYEPNDSTNYYVSYAEGFKSGGFNSVDDQNPVFQADGTILRNEPGVGFEYDDETASSIEIGGKHTLLDGAMQLNWSVYSAEYEDLQVSTFVGLGFVVANAATAEIQGLEVDLNYQVTEKLRVALAFALNDGEYGSFPDAGCTQFQQNALNALNIQGPDDPQTSAFGCQQKFLGDGTPSGASQDLKGGQIGTEYNGSVQVEYIQPLSNDVAWFSSLDYNFTDDYFLTGDLDPLQVQSGYGLLNFRTGLRAENWMIMAYGRNITDELYAQGGFSIPLAQGSQGTYMTPGEAYGIQVSYQF</sequence>
<dbReference type="InterPro" id="IPR000531">
    <property type="entry name" value="Beta-barrel_TonB"/>
</dbReference>
<feature type="domain" description="TonB-dependent receptor-like beta-barrel" evidence="14">
    <location>
        <begin position="296"/>
        <end position="825"/>
    </location>
</feature>
<dbReference type="Proteomes" id="UP000005615">
    <property type="component" value="Unassembled WGS sequence"/>
</dbReference>
<protein>
    <submittedName>
        <fullName evidence="16">TonB-dependent receptor</fullName>
    </submittedName>
</protein>
<dbReference type="RefSeq" id="WP_009576241.1">
    <property type="nucleotide sequence ID" value="NZ_AEIG01000061.1"/>
</dbReference>
<evidence type="ECO:0000256" key="3">
    <source>
        <dbReference type="ARBA" id="ARBA00022452"/>
    </source>
</evidence>
<dbReference type="STRING" id="2518989.IMCC3088_2066"/>